<reference evidence="1 2" key="1">
    <citation type="submission" date="2016-05" db="EMBL/GenBank/DDBJ databases">
        <title>A degradative enzymes factory behind the ericoid mycorrhizal symbiosis.</title>
        <authorList>
            <consortium name="DOE Joint Genome Institute"/>
            <person name="Martino E."/>
            <person name="Morin E."/>
            <person name="Grelet G."/>
            <person name="Kuo A."/>
            <person name="Kohler A."/>
            <person name="Daghino S."/>
            <person name="Barry K."/>
            <person name="Choi C."/>
            <person name="Cichocki N."/>
            <person name="Clum A."/>
            <person name="Copeland A."/>
            <person name="Hainaut M."/>
            <person name="Haridas S."/>
            <person name="Labutti K."/>
            <person name="Lindquist E."/>
            <person name="Lipzen A."/>
            <person name="Khouja H.-R."/>
            <person name="Murat C."/>
            <person name="Ohm R."/>
            <person name="Olson A."/>
            <person name="Spatafora J."/>
            <person name="Veneault-Fourrey C."/>
            <person name="Henrissat B."/>
            <person name="Grigoriev I."/>
            <person name="Martin F."/>
            <person name="Perotto S."/>
        </authorList>
    </citation>
    <scope>NUCLEOTIDE SEQUENCE [LARGE SCALE GENOMIC DNA]</scope>
    <source>
        <strain evidence="1 2">UAMH 7357</strain>
    </source>
</reference>
<dbReference type="PANTHER" id="PTHR33112">
    <property type="entry name" value="DOMAIN PROTEIN, PUTATIVE-RELATED"/>
    <property type="match status" value="1"/>
</dbReference>
<evidence type="ECO:0000313" key="2">
    <source>
        <dbReference type="Proteomes" id="UP000235672"/>
    </source>
</evidence>
<sequence length="230" mass="26404">MNMVYEAAQLTIVAATGDCSSYGLPGVSFATQVWKSEKGAKKSYKDRLEFSAGGDILLYLFASRYRINRENLWSIINNYSTRSLSHESDTLNGILGIFRFFSRRNTNPIHNLWGIPFQLQATDNTENTRVAKQFLSGLVWDIIEPSRRKEGFPSWLWAGWTNEAESCYVHVLSSNIAIAIELRNGDRQTWKEFTTMLPTADIRMFSVYLHITAQTVRLRISYSAEGYPYW</sequence>
<dbReference type="STRING" id="1745343.A0A2J6QGJ7"/>
<accession>A0A2J6QGJ7</accession>
<proteinExistence type="predicted"/>
<gene>
    <name evidence="1" type="ORF">NA56DRAFT_738028</name>
</gene>
<dbReference type="Proteomes" id="UP000235672">
    <property type="component" value="Unassembled WGS sequence"/>
</dbReference>
<organism evidence="1 2">
    <name type="scientific">Hyaloscypha hepaticicola</name>
    <dbReference type="NCBI Taxonomy" id="2082293"/>
    <lineage>
        <taxon>Eukaryota</taxon>
        <taxon>Fungi</taxon>
        <taxon>Dikarya</taxon>
        <taxon>Ascomycota</taxon>
        <taxon>Pezizomycotina</taxon>
        <taxon>Leotiomycetes</taxon>
        <taxon>Helotiales</taxon>
        <taxon>Hyaloscyphaceae</taxon>
        <taxon>Hyaloscypha</taxon>
    </lineage>
</organism>
<evidence type="ECO:0000313" key="1">
    <source>
        <dbReference type="EMBL" id="PMD25362.1"/>
    </source>
</evidence>
<dbReference type="OrthoDB" id="3792952at2759"/>
<protein>
    <recommendedName>
        <fullName evidence="3">Heterokaryon incompatibility domain-containing protein</fullName>
    </recommendedName>
</protein>
<name>A0A2J6QGJ7_9HELO</name>
<keyword evidence="2" id="KW-1185">Reference proteome</keyword>
<dbReference type="PANTHER" id="PTHR33112:SF1">
    <property type="entry name" value="HETEROKARYON INCOMPATIBILITY DOMAIN-CONTAINING PROTEIN"/>
    <property type="match status" value="1"/>
</dbReference>
<evidence type="ECO:0008006" key="3">
    <source>
        <dbReference type="Google" id="ProtNLM"/>
    </source>
</evidence>
<dbReference type="AlphaFoldDB" id="A0A2J6QGJ7"/>
<dbReference type="EMBL" id="KZ613470">
    <property type="protein sequence ID" value="PMD25362.1"/>
    <property type="molecule type" value="Genomic_DNA"/>
</dbReference>